<evidence type="ECO:0000313" key="6">
    <source>
        <dbReference type="WBParaSite" id="BXY_0099300.1"/>
    </source>
</evidence>
<keyword evidence="1" id="KW-0812">Transmembrane</keyword>
<reference evidence="6" key="1">
    <citation type="submission" date="2016-11" db="UniProtKB">
        <authorList>
            <consortium name="WormBaseParasite"/>
        </authorList>
    </citation>
    <scope>IDENTIFICATION</scope>
</reference>
<reference evidence="3" key="2">
    <citation type="submission" date="2020-08" db="EMBL/GenBank/DDBJ databases">
        <authorList>
            <person name="Kikuchi T."/>
        </authorList>
    </citation>
    <scope>NUCLEOTIDE SEQUENCE</scope>
    <source>
        <strain evidence="2">Ka4C1</strain>
    </source>
</reference>
<keyword evidence="1" id="KW-0472">Membrane</keyword>
<evidence type="ECO:0000313" key="4">
    <source>
        <dbReference type="Proteomes" id="UP000095284"/>
    </source>
</evidence>
<organism evidence="4 6">
    <name type="scientific">Bursaphelenchus xylophilus</name>
    <name type="common">Pinewood nematode worm</name>
    <name type="synonym">Aphelenchoides xylophilus</name>
    <dbReference type="NCBI Taxonomy" id="6326"/>
    <lineage>
        <taxon>Eukaryota</taxon>
        <taxon>Metazoa</taxon>
        <taxon>Ecdysozoa</taxon>
        <taxon>Nematoda</taxon>
        <taxon>Chromadorea</taxon>
        <taxon>Rhabditida</taxon>
        <taxon>Tylenchina</taxon>
        <taxon>Tylenchomorpha</taxon>
        <taxon>Aphelenchoidea</taxon>
        <taxon>Aphelenchoididae</taxon>
        <taxon>Bursaphelenchus</taxon>
    </lineage>
</organism>
<keyword evidence="1" id="KW-1133">Transmembrane helix</keyword>
<gene>
    <name evidence="2" type="ORF">BXYJ_LOCUS13836</name>
</gene>
<protein>
    <submittedName>
        <fullName evidence="2">(pine wood nematode) hypothetical protein</fullName>
    </submittedName>
</protein>
<evidence type="ECO:0000256" key="1">
    <source>
        <dbReference type="SAM" id="Phobius"/>
    </source>
</evidence>
<evidence type="ECO:0000313" key="5">
    <source>
        <dbReference type="Proteomes" id="UP000659654"/>
    </source>
</evidence>
<proteinExistence type="predicted"/>
<accession>A0A1I7RJW1</accession>
<dbReference type="AlphaFoldDB" id="A0A1I7RJW1"/>
<evidence type="ECO:0000313" key="2">
    <source>
        <dbReference type="EMBL" id="CAD5233745.1"/>
    </source>
</evidence>
<feature type="transmembrane region" description="Helical" evidence="1">
    <location>
        <begin position="34"/>
        <end position="56"/>
    </location>
</feature>
<dbReference type="Proteomes" id="UP000659654">
    <property type="component" value="Unassembled WGS sequence"/>
</dbReference>
<dbReference type="WBParaSite" id="BXY_0099300.1">
    <property type="protein sequence ID" value="BXY_0099300.1"/>
    <property type="gene ID" value="BXY_0099300"/>
</dbReference>
<dbReference type="EMBL" id="CAJFCV020000006">
    <property type="protein sequence ID" value="CAG9129104.1"/>
    <property type="molecule type" value="Genomic_DNA"/>
</dbReference>
<name>A0A1I7RJW1_BURXY</name>
<dbReference type="Proteomes" id="UP000095284">
    <property type="component" value="Unplaced"/>
</dbReference>
<dbReference type="Proteomes" id="UP000582659">
    <property type="component" value="Unassembled WGS sequence"/>
</dbReference>
<sequence>MSTDSQSEIGLRGQTTSILYHYRRNPLDLARAPALLILVPGSMILVMHGFCNTLSLDARSSRPKSRRTESCSGGPGYFSWARRTWRISKSWAGMIPVIASTLSPRQTSDFLESLNYYTRLYVVFDGAYMNPQGRRLSDLPMWDPSDLSEEELTLMRLMGHQIDFDGYSKVIQNRRNPLDLAWAPALLILVPDTRPCQCKASLIHCHWTQGP</sequence>
<keyword evidence="5" id="KW-1185">Reference proteome</keyword>
<dbReference type="EMBL" id="CAJFDI010000006">
    <property type="protein sequence ID" value="CAD5233745.1"/>
    <property type="molecule type" value="Genomic_DNA"/>
</dbReference>
<evidence type="ECO:0000313" key="3">
    <source>
        <dbReference type="EMBL" id="CAG9129104.1"/>
    </source>
</evidence>